<dbReference type="Proteomes" id="UP000035548">
    <property type="component" value="Chromosome"/>
</dbReference>
<dbReference type="InterPro" id="IPR017519">
    <property type="entry name" value="CHP03085"/>
</dbReference>
<protein>
    <submittedName>
        <fullName evidence="2">Putative TIGR03085 family protein</fullName>
    </submittedName>
</protein>
<accession>A0A0G3HJL3</accession>
<dbReference type="NCBIfam" id="TIGR03085">
    <property type="entry name" value="TIGR03085 family metal-binding protein"/>
    <property type="match status" value="1"/>
</dbReference>
<reference evidence="2 3" key="1">
    <citation type="journal article" date="2015" name="Genome Announc.">
        <title>Virulence Factor Genes Detected in the Complete Genome Sequence of Corynebacterium uterequi DSM 45634, Isolated from the Uterus of a Maiden Mare.</title>
        <authorList>
            <person name="Ruckert C."/>
            <person name="Kriete M."/>
            <person name="Jaenicke S."/>
            <person name="Winkler A."/>
            <person name="Tauch A."/>
        </authorList>
    </citation>
    <scope>NUCLEOTIDE SEQUENCE [LARGE SCALE GENOMIC DNA]</scope>
    <source>
        <strain evidence="2 3">DSM 45634</strain>
    </source>
</reference>
<evidence type="ECO:0000313" key="2">
    <source>
        <dbReference type="EMBL" id="AKK11312.1"/>
    </source>
</evidence>
<dbReference type="OrthoDB" id="3268903at2"/>
<dbReference type="AlphaFoldDB" id="A0A0G3HJL3"/>
<dbReference type="STRING" id="1072256.CUTER_06615"/>
<dbReference type="InterPro" id="IPR017517">
    <property type="entry name" value="Maleyloyr_isom"/>
</dbReference>
<reference evidence="3" key="2">
    <citation type="submission" date="2015-05" db="EMBL/GenBank/DDBJ databases">
        <title>Complete genome sequence of Corynebacterium uterequi DSM 45634, isolated from the uterus of a maiden mare.</title>
        <authorList>
            <person name="Ruckert C."/>
            <person name="Albersmeier A."/>
            <person name="Winkler A."/>
            <person name="Tauch A."/>
        </authorList>
    </citation>
    <scope>NUCLEOTIDE SEQUENCE [LARGE SCALE GENOMIC DNA]</scope>
    <source>
        <strain evidence="3">DSM 45634</strain>
    </source>
</reference>
<organism evidence="2 3">
    <name type="scientific">Corynebacterium uterequi</name>
    <dbReference type="NCBI Taxonomy" id="1072256"/>
    <lineage>
        <taxon>Bacteria</taxon>
        <taxon>Bacillati</taxon>
        <taxon>Actinomycetota</taxon>
        <taxon>Actinomycetes</taxon>
        <taxon>Mycobacteriales</taxon>
        <taxon>Corynebacteriaceae</taxon>
        <taxon>Corynebacterium</taxon>
    </lineage>
</organism>
<name>A0A0G3HJL3_9CORY</name>
<feature type="domain" description="Mycothiol-dependent maleylpyruvate isomerase metal-binding" evidence="1">
    <location>
        <begin position="6"/>
        <end position="87"/>
    </location>
</feature>
<dbReference type="GO" id="GO:0046872">
    <property type="term" value="F:metal ion binding"/>
    <property type="evidence" value="ECO:0007669"/>
    <property type="project" value="InterPro"/>
</dbReference>
<dbReference type="PATRIC" id="fig|1072256.5.peg.1307"/>
<proteinExistence type="predicted"/>
<keyword evidence="3" id="KW-1185">Reference proteome</keyword>
<gene>
    <name evidence="2" type="ORF">CUTER_06615</name>
</gene>
<dbReference type="KEGG" id="cut:CUTER_06615"/>
<dbReference type="Pfam" id="PF11716">
    <property type="entry name" value="MDMPI_N"/>
    <property type="match status" value="1"/>
</dbReference>
<sequence>MSFSAAERRHLADLMLKVGPDAPTLCEGWTTRDLAAHLYVRENDFFSAAGMFVERLAERLDKAMDEQRRRDFTELVDDWAAGPAGLWKVLDSKANAVEHFVHYEDVARGAGEIAPRDLSLAAEKELLAGLKRLAPMLMKGSSKPVILTPEGHEPITVGGKRGVAVKGDDVVRVAGPVGEIVLWVFGRDAVKVTVTGDTTGVVRG</sequence>
<dbReference type="InterPro" id="IPR034660">
    <property type="entry name" value="DinB/YfiT-like"/>
</dbReference>
<dbReference type="NCBIfam" id="TIGR03083">
    <property type="entry name" value="maleylpyruvate isomerase family mycothiol-dependent enzyme"/>
    <property type="match status" value="1"/>
</dbReference>
<dbReference type="SUPFAM" id="SSF109854">
    <property type="entry name" value="DinB/YfiT-like putative metalloenzymes"/>
    <property type="match status" value="1"/>
</dbReference>
<evidence type="ECO:0000259" key="1">
    <source>
        <dbReference type="Pfam" id="PF11716"/>
    </source>
</evidence>
<dbReference type="RefSeq" id="WP_047259750.1">
    <property type="nucleotide sequence ID" value="NZ_CP011546.1"/>
</dbReference>
<evidence type="ECO:0000313" key="3">
    <source>
        <dbReference type="Proteomes" id="UP000035548"/>
    </source>
</evidence>
<dbReference type="InterPro" id="IPR024344">
    <property type="entry name" value="MDMPI_metal-binding"/>
</dbReference>
<dbReference type="EMBL" id="CP011546">
    <property type="protein sequence ID" value="AKK11312.1"/>
    <property type="molecule type" value="Genomic_DNA"/>
</dbReference>